<keyword evidence="2" id="KW-1185">Reference proteome</keyword>
<evidence type="ECO:0000313" key="2">
    <source>
        <dbReference type="Proteomes" id="UP001174136"/>
    </source>
</evidence>
<dbReference type="Proteomes" id="UP001174136">
    <property type="component" value="Unassembled WGS sequence"/>
</dbReference>
<comment type="caution">
    <text evidence="1">The sequence shown here is derived from an EMBL/GenBank/DDBJ whole genome shotgun (WGS) entry which is preliminary data.</text>
</comment>
<proteinExistence type="predicted"/>
<name>A0AA47MSV3_MERPO</name>
<evidence type="ECO:0000313" key="1">
    <source>
        <dbReference type="EMBL" id="KAK0145494.1"/>
    </source>
</evidence>
<sequence length="395" mass="43400">MGSLKDNIRPQLRNLGVIFDQTMHLDNHYRIHFKVLTFTFKALHGQAPAYITEIIHPYSNPRSLRSADQHLLVVPRTRLKTKVQKSETNLRHWWLIEIQLQPLHHIVEVSRLETHNVFVEALAHMVGVGLGAVLKQNLSRPTASWQELWEVVPHLLIHRPHQADLPHGPGPHLHFHRRVGEVERKVVQEVRQVGGGPVDHRQGVARAGDSPLPPVAPAGLGERAPHELLGEGAQLAGAQGGQLVGVRVQHAAAPVGLPLLVHEAAVPVARLQAHAADRVVLVGEERRLRSVEVGTVVRMRRRLALALAMLVVVERRMRGGECRVGGGRGEVGRRSRAHGLHLHVVHDAAELPATGVVVVVVVIIISAAMPPLPPPPGLLQEVLRQQRLDVLVAAP</sequence>
<protein>
    <submittedName>
        <fullName evidence="1">Uncharacterized protein</fullName>
    </submittedName>
</protein>
<accession>A0AA47MSV3</accession>
<dbReference type="EMBL" id="JAOPHQ010002852">
    <property type="protein sequence ID" value="KAK0145494.1"/>
    <property type="molecule type" value="Genomic_DNA"/>
</dbReference>
<organism evidence="1 2">
    <name type="scientific">Merluccius polli</name>
    <name type="common">Benguela hake</name>
    <name type="synonym">Merluccius cadenati</name>
    <dbReference type="NCBI Taxonomy" id="89951"/>
    <lineage>
        <taxon>Eukaryota</taxon>
        <taxon>Metazoa</taxon>
        <taxon>Chordata</taxon>
        <taxon>Craniata</taxon>
        <taxon>Vertebrata</taxon>
        <taxon>Euteleostomi</taxon>
        <taxon>Actinopterygii</taxon>
        <taxon>Neopterygii</taxon>
        <taxon>Teleostei</taxon>
        <taxon>Neoteleostei</taxon>
        <taxon>Acanthomorphata</taxon>
        <taxon>Zeiogadaria</taxon>
        <taxon>Gadariae</taxon>
        <taxon>Gadiformes</taxon>
        <taxon>Gadoidei</taxon>
        <taxon>Merlucciidae</taxon>
        <taxon>Merluccius</taxon>
    </lineage>
</organism>
<reference evidence="1" key="1">
    <citation type="journal article" date="2023" name="Front. Mar. Sci.">
        <title>A new Merluccius polli reference genome to investigate the effects of global change in West African waters.</title>
        <authorList>
            <person name="Mateo J.L."/>
            <person name="Blanco-Fernandez C."/>
            <person name="Garcia-Vazquez E."/>
            <person name="Machado-Schiaffino G."/>
        </authorList>
    </citation>
    <scope>NUCLEOTIDE SEQUENCE</scope>
    <source>
        <strain evidence="1">C29</strain>
        <tissue evidence="1">Fin</tissue>
    </source>
</reference>
<dbReference type="AlphaFoldDB" id="A0AA47MSV3"/>
<gene>
    <name evidence="1" type="ORF">N1851_015599</name>
</gene>